<accession>A0ABT7E434</accession>
<feature type="non-terminal residue" evidence="1">
    <location>
        <position position="1"/>
    </location>
</feature>
<comment type="caution">
    <text evidence="1">The sequence shown here is derived from an EMBL/GenBank/DDBJ whole genome shotgun (WGS) entry which is preliminary data.</text>
</comment>
<keyword evidence="2" id="KW-1185">Reference proteome</keyword>
<dbReference type="EMBL" id="JARRAF010000109">
    <property type="protein sequence ID" value="MDK2127065.1"/>
    <property type="molecule type" value="Genomic_DNA"/>
</dbReference>
<dbReference type="RefSeq" id="WP_284103381.1">
    <property type="nucleotide sequence ID" value="NZ_JARRAF010000109.1"/>
</dbReference>
<reference evidence="1" key="1">
    <citation type="submission" date="2023-03" db="EMBL/GenBank/DDBJ databases">
        <title>Chitinimonas shenzhenensis gen. nov., sp. nov., a novel member of family Burkholderiaceae isolated from activated sludge collected in Shen Zhen, China.</title>
        <authorList>
            <person name="Wang X."/>
        </authorList>
    </citation>
    <scope>NUCLEOTIDE SEQUENCE</scope>
    <source>
        <strain evidence="1">DQS-5</strain>
    </source>
</reference>
<dbReference type="Proteomes" id="UP001172778">
    <property type="component" value="Unassembled WGS sequence"/>
</dbReference>
<sequence>NSLGEHRASLAEGDKALTALTKVANPDLQQKAHIQILKADSLRSLTQLADAKQQLAEIERSPWLKSAPPSETVAQYWHVRGQVARAEYQWRLVKFYEGMALTTLDGLPISSQHLHDLVSYELANSNQMLKEYATAEQLFLKLKRSTEMRYGSNHYLHCLAIQGYGDILTRQYRYKEALAEVESSISCMRQTVGTESLPTAKSFIRLGGVYFSNDEWEKAAEFNLRGANIISAILGPATTDVLSPRLNAARAYKHARQPERAKAILVESLAFARSKLPEHHPLVQATRFHLAGTLLDMRQIEGVPALLNELDAKALDSQKPDALWDAYLKYQNARLALFSRDKATAARLLQEVETAISKDARRTLTIDRQSVSVLLAEAKRP</sequence>
<name>A0ABT7E434_9NEIS</name>
<dbReference type="InterPro" id="IPR011990">
    <property type="entry name" value="TPR-like_helical_dom_sf"/>
</dbReference>
<dbReference type="Gene3D" id="1.25.40.10">
    <property type="entry name" value="Tetratricopeptide repeat domain"/>
    <property type="match status" value="1"/>
</dbReference>
<dbReference type="SUPFAM" id="SSF48452">
    <property type="entry name" value="TPR-like"/>
    <property type="match status" value="2"/>
</dbReference>
<evidence type="ECO:0000313" key="1">
    <source>
        <dbReference type="EMBL" id="MDK2127065.1"/>
    </source>
</evidence>
<proteinExistence type="predicted"/>
<organism evidence="1 2">
    <name type="scientific">Parachitinimonas caeni</name>
    <dbReference type="NCBI Taxonomy" id="3031301"/>
    <lineage>
        <taxon>Bacteria</taxon>
        <taxon>Pseudomonadati</taxon>
        <taxon>Pseudomonadota</taxon>
        <taxon>Betaproteobacteria</taxon>
        <taxon>Neisseriales</taxon>
        <taxon>Chitinibacteraceae</taxon>
        <taxon>Parachitinimonas</taxon>
    </lineage>
</organism>
<evidence type="ECO:0000313" key="2">
    <source>
        <dbReference type="Proteomes" id="UP001172778"/>
    </source>
</evidence>
<gene>
    <name evidence="1" type="ORF">PZA18_23790</name>
</gene>
<protein>
    <submittedName>
        <fullName evidence="1">Tetratricopeptide repeat protein</fullName>
    </submittedName>
</protein>